<keyword evidence="1" id="KW-0540">Nuclease</keyword>
<evidence type="ECO:0000259" key="3">
    <source>
        <dbReference type="SMART" id="SM00479"/>
    </source>
</evidence>
<dbReference type="GO" id="GO:0003676">
    <property type="term" value="F:nucleic acid binding"/>
    <property type="evidence" value="ECO:0007669"/>
    <property type="project" value="InterPro"/>
</dbReference>
<dbReference type="InterPro" id="IPR013520">
    <property type="entry name" value="Ribonucl_H"/>
</dbReference>
<feature type="domain" description="Exonuclease" evidence="3">
    <location>
        <begin position="32"/>
        <end position="190"/>
    </location>
</feature>
<dbReference type="GO" id="GO:0005829">
    <property type="term" value="C:cytosol"/>
    <property type="evidence" value="ECO:0007669"/>
    <property type="project" value="TreeGrafter"/>
</dbReference>
<dbReference type="Pfam" id="PF20600">
    <property type="entry name" value="ExoX-like_C"/>
    <property type="match status" value="1"/>
</dbReference>
<dbReference type="Pfam" id="PF00929">
    <property type="entry name" value="RNase_T"/>
    <property type="match status" value="1"/>
</dbReference>
<dbReference type="InterPro" id="IPR046768">
    <property type="entry name" value="ExoX-like_C"/>
</dbReference>
<dbReference type="Gene3D" id="3.30.420.10">
    <property type="entry name" value="Ribonuclease H-like superfamily/Ribonuclease H"/>
    <property type="match status" value="1"/>
</dbReference>
<dbReference type="PANTHER" id="PTHR30231">
    <property type="entry name" value="DNA POLYMERASE III SUBUNIT EPSILON"/>
    <property type="match status" value="1"/>
</dbReference>
<comment type="caution">
    <text evidence="4">The sequence shown here is derived from an EMBL/GenBank/DDBJ whole genome shotgun (WGS) entry which is preliminary data.</text>
</comment>
<sequence length="255" mass="29395">MQKGILYLGIRLKLITTEVITDLVSIWEINMTYRVVDTETCDFDSGIVEIASIDINNNQIDYTSQKSHFVNPQKPISISAMAIHHITDEMVVDSPLIDDVIGNYKGSDYLVAHNAEFDKRMMPEMDVPFLCTLKLARRLYPELESHSNQYLRYALKLDVHVPDGLHAHRALYDCIVTASLFKRIKDDSGWSDKEMLEITSQPSLLSKLRFGKYKGMTFTEIKQENTGYLSWLLSQSDLDPDVEFSIKYWLEKKDE</sequence>
<dbReference type="NCBIfam" id="NF005937">
    <property type="entry name" value="PRK07983.1"/>
    <property type="match status" value="1"/>
</dbReference>
<evidence type="ECO:0000256" key="1">
    <source>
        <dbReference type="ARBA" id="ARBA00022722"/>
    </source>
</evidence>
<evidence type="ECO:0000313" key="5">
    <source>
        <dbReference type="Proteomes" id="UP000094023"/>
    </source>
</evidence>
<dbReference type="GO" id="GO:0008408">
    <property type="term" value="F:3'-5' exonuclease activity"/>
    <property type="evidence" value="ECO:0007669"/>
    <property type="project" value="TreeGrafter"/>
</dbReference>
<dbReference type="AlphaFoldDB" id="A0A198GDB6"/>
<proteinExistence type="predicted"/>
<dbReference type="CDD" id="cd06127">
    <property type="entry name" value="DEDDh"/>
    <property type="match status" value="1"/>
</dbReference>
<dbReference type="GO" id="GO:0045004">
    <property type="term" value="P:DNA replication proofreading"/>
    <property type="evidence" value="ECO:0007669"/>
    <property type="project" value="TreeGrafter"/>
</dbReference>
<dbReference type="Proteomes" id="UP000094023">
    <property type="component" value="Unassembled WGS sequence"/>
</dbReference>
<keyword evidence="4" id="KW-0378">Hydrolase</keyword>
<evidence type="ECO:0000256" key="2">
    <source>
        <dbReference type="ARBA" id="ARBA00022839"/>
    </source>
</evidence>
<dbReference type="InterPro" id="IPR012337">
    <property type="entry name" value="RNaseH-like_sf"/>
</dbReference>
<reference evidence="4 5" key="1">
    <citation type="submission" date="2016-04" db="EMBL/GenBank/DDBJ databases">
        <title>ATOL: Assembling a taxonomically balanced genome-scale reconstruction of the evolutionary history of the Enterobacteriaceae.</title>
        <authorList>
            <person name="Plunkett G.III."/>
            <person name="Neeno-Eckwall E.C."/>
            <person name="Glasner J.D."/>
            <person name="Perna N.T."/>
        </authorList>
    </citation>
    <scope>NUCLEOTIDE SEQUENCE [LARGE SCALE GENOMIC DNA]</scope>
    <source>
        <strain evidence="4 5">ATCC 19692</strain>
    </source>
</reference>
<gene>
    <name evidence="4" type="ORF">M983_0868</name>
</gene>
<accession>A0A198GDB6</accession>
<protein>
    <submittedName>
        <fullName evidence="4">Exodeoxyribonuclease X</fullName>
        <ecNumber evidence="4">3.1.11.-</ecNumber>
    </submittedName>
</protein>
<dbReference type="EMBL" id="LXEN01000038">
    <property type="protein sequence ID" value="OAT34905.1"/>
    <property type="molecule type" value="Genomic_DNA"/>
</dbReference>
<dbReference type="PANTHER" id="PTHR30231:SF37">
    <property type="entry name" value="EXODEOXYRIBONUCLEASE 10"/>
    <property type="match status" value="1"/>
</dbReference>
<evidence type="ECO:0000313" key="4">
    <source>
        <dbReference type="EMBL" id="OAT34905.1"/>
    </source>
</evidence>
<keyword evidence="5" id="KW-1185">Reference proteome</keyword>
<dbReference type="STRING" id="1354337.M983_0868"/>
<dbReference type="PATRIC" id="fig|1354337.4.peg.885"/>
<dbReference type="EC" id="3.1.11.-" evidence="4"/>
<dbReference type="SMART" id="SM00479">
    <property type="entry name" value="EXOIII"/>
    <property type="match status" value="1"/>
</dbReference>
<keyword evidence="2" id="KW-0269">Exonuclease</keyword>
<dbReference type="InterPro" id="IPR036397">
    <property type="entry name" value="RNaseH_sf"/>
</dbReference>
<organism evidence="4 5">
    <name type="scientific">Proteus myxofaciens ATCC 19692</name>
    <dbReference type="NCBI Taxonomy" id="1354337"/>
    <lineage>
        <taxon>Bacteria</taxon>
        <taxon>Pseudomonadati</taxon>
        <taxon>Pseudomonadota</taxon>
        <taxon>Gammaproteobacteria</taxon>
        <taxon>Enterobacterales</taxon>
        <taxon>Morganellaceae</taxon>
        <taxon>Proteus</taxon>
    </lineage>
</organism>
<dbReference type="SUPFAM" id="SSF53098">
    <property type="entry name" value="Ribonuclease H-like"/>
    <property type="match status" value="1"/>
</dbReference>
<name>A0A198GDB6_9GAMM</name>